<dbReference type="EMBL" id="JABEPP010000006">
    <property type="protein sequence ID" value="NNM74574.1"/>
    <property type="molecule type" value="Genomic_DNA"/>
</dbReference>
<dbReference type="Proteomes" id="UP000564885">
    <property type="component" value="Unassembled WGS sequence"/>
</dbReference>
<keyword evidence="2" id="KW-1185">Reference proteome</keyword>
<accession>A0A849I9R3</accession>
<reference evidence="1 2" key="1">
    <citation type="submission" date="2020-04" db="EMBL/GenBank/DDBJ databases">
        <title>Enterovirga sp. isolate from soil.</title>
        <authorList>
            <person name="Chea S."/>
            <person name="Kim D.-U."/>
        </authorList>
    </citation>
    <scope>NUCLEOTIDE SEQUENCE [LARGE SCALE GENOMIC DNA]</scope>
    <source>
        <strain evidence="1 2">DB1703</strain>
    </source>
</reference>
<sequence length="139" mass="15395">MKPGSSRNIHISITRVAYDLVLTATNDTGVAKLTGVGATAETGEEIGDVDITIWGSTPAQLKMRARSWPDRFDRVEDDYFGVSSAGEQRFDIFLSGERFFRLLDLAHGSRRAIIRLRCDVSEDGQYDLVREVEISAGRG</sequence>
<protein>
    <submittedName>
        <fullName evidence="1">Uncharacterized protein</fullName>
    </submittedName>
</protein>
<dbReference type="AlphaFoldDB" id="A0A849I9R3"/>
<evidence type="ECO:0000313" key="1">
    <source>
        <dbReference type="EMBL" id="NNM74574.1"/>
    </source>
</evidence>
<name>A0A849I9R3_9HYPH</name>
<evidence type="ECO:0000313" key="2">
    <source>
        <dbReference type="Proteomes" id="UP000564885"/>
    </source>
</evidence>
<comment type="caution">
    <text evidence="1">The sequence shown here is derived from an EMBL/GenBank/DDBJ whole genome shotgun (WGS) entry which is preliminary data.</text>
</comment>
<organism evidence="1 2">
    <name type="scientific">Enterovirga aerilata</name>
    <dbReference type="NCBI Taxonomy" id="2730920"/>
    <lineage>
        <taxon>Bacteria</taxon>
        <taxon>Pseudomonadati</taxon>
        <taxon>Pseudomonadota</taxon>
        <taxon>Alphaproteobacteria</taxon>
        <taxon>Hyphomicrobiales</taxon>
        <taxon>Methylobacteriaceae</taxon>
        <taxon>Enterovirga</taxon>
    </lineage>
</organism>
<dbReference type="RefSeq" id="WP_171220044.1">
    <property type="nucleotide sequence ID" value="NZ_JABEPP010000006.1"/>
</dbReference>
<gene>
    <name evidence="1" type="ORF">HJG44_19630</name>
</gene>
<proteinExistence type="predicted"/>